<feature type="compositionally biased region" description="Low complexity" evidence="11">
    <location>
        <begin position="123"/>
        <end position="136"/>
    </location>
</feature>
<keyword evidence="5 13" id="KW-0548">Nucleotidyltransferase</keyword>
<organism evidence="13 14">
    <name type="scientific">Drosophila guanche</name>
    <name type="common">Fruit fly</name>
    <dbReference type="NCBI Taxonomy" id="7266"/>
    <lineage>
        <taxon>Eukaryota</taxon>
        <taxon>Metazoa</taxon>
        <taxon>Ecdysozoa</taxon>
        <taxon>Arthropoda</taxon>
        <taxon>Hexapoda</taxon>
        <taxon>Insecta</taxon>
        <taxon>Pterygota</taxon>
        <taxon>Neoptera</taxon>
        <taxon>Endopterygota</taxon>
        <taxon>Diptera</taxon>
        <taxon>Brachycera</taxon>
        <taxon>Muscomorpha</taxon>
        <taxon>Ephydroidea</taxon>
        <taxon>Drosophilidae</taxon>
        <taxon>Drosophila</taxon>
        <taxon>Sophophora</taxon>
    </lineage>
</organism>
<evidence type="ECO:0000256" key="10">
    <source>
        <dbReference type="ARBA" id="ARBA00026101"/>
    </source>
</evidence>
<dbReference type="SUPFAM" id="SSF52374">
    <property type="entry name" value="Nucleotidylyl transferase"/>
    <property type="match status" value="1"/>
</dbReference>
<comment type="similarity">
    <text evidence="2">Belongs to the cytidylyltransferase family.</text>
</comment>
<evidence type="ECO:0000256" key="7">
    <source>
        <dbReference type="ARBA" id="ARBA00023209"/>
    </source>
</evidence>
<dbReference type="OrthoDB" id="17102at2759"/>
<dbReference type="EMBL" id="OUUW01000009">
    <property type="protein sequence ID" value="SPP84867.1"/>
    <property type="molecule type" value="Genomic_DNA"/>
</dbReference>
<dbReference type="PANTHER" id="PTHR10739">
    <property type="entry name" value="CYTIDYLYLTRANSFERASE"/>
    <property type="match status" value="1"/>
</dbReference>
<feature type="region of interest" description="Disordered" evidence="11">
    <location>
        <begin position="1"/>
        <end position="35"/>
    </location>
</feature>
<keyword evidence="14" id="KW-1185">Reference proteome</keyword>
<dbReference type="InterPro" id="IPR004821">
    <property type="entry name" value="Cyt_trans-like"/>
</dbReference>
<keyword evidence="4 13" id="KW-0808">Transferase</keyword>
<dbReference type="STRING" id="7266.A0A3B0JRW9"/>
<evidence type="ECO:0000256" key="9">
    <source>
        <dbReference type="ARBA" id="ARBA00025706"/>
    </source>
</evidence>
<keyword evidence="3" id="KW-0444">Lipid biosynthesis</keyword>
<evidence type="ECO:0000256" key="4">
    <source>
        <dbReference type="ARBA" id="ARBA00022679"/>
    </source>
</evidence>
<dbReference type="InterPro" id="IPR045049">
    <property type="entry name" value="Pcy1-like"/>
</dbReference>
<feature type="compositionally biased region" description="Acidic residues" evidence="11">
    <location>
        <begin position="506"/>
        <end position="518"/>
    </location>
</feature>
<feature type="compositionally biased region" description="Basic and acidic residues" evidence="11">
    <location>
        <begin position="1"/>
        <end position="18"/>
    </location>
</feature>
<dbReference type="EC" id="2.7.7.15" evidence="10"/>
<name>A0A3B0JRW9_DROGU</name>
<evidence type="ECO:0000256" key="11">
    <source>
        <dbReference type="SAM" id="MobiDB-lite"/>
    </source>
</evidence>
<feature type="domain" description="Cytidyltransferase-like" evidence="12">
    <location>
        <begin position="270"/>
        <end position="398"/>
    </location>
</feature>
<feature type="compositionally biased region" description="Acidic residues" evidence="11">
    <location>
        <begin position="554"/>
        <end position="580"/>
    </location>
</feature>
<keyword evidence="6" id="KW-0443">Lipid metabolism</keyword>
<keyword evidence="7" id="KW-0594">Phospholipid biosynthesis</keyword>
<dbReference type="InterPro" id="IPR014729">
    <property type="entry name" value="Rossmann-like_a/b/a_fold"/>
</dbReference>
<evidence type="ECO:0000313" key="13">
    <source>
        <dbReference type="EMBL" id="SPP84867.1"/>
    </source>
</evidence>
<dbReference type="NCBIfam" id="TIGR00125">
    <property type="entry name" value="cyt_tran_rel"/>
    <property type="match status" value="1"/>
</dbReference>
<dbReference type="GO" id="GO:0031210">
    <property type="term" value="F:phosphatidylcholine binding"/>
    <property type="evidence" value="ECO:0007669"/>
    <property type="project" value="TreeGrafter"/>
</dbReference>
<evidence type="ECO:0000259" key="12">
    <source>
        <dbReference type="Pfam" id="PF01467"/>
    </source>
</evidence>
<evidence type="ECO:0000313" key="14">
    <source>
        <dbReference type="Proteomes" id="UP000268350"/>
    </source>
</evidence>
<dbReference type="AlphaFoldDB" id="A0A3B0JRW9"/>
<evidence type="ECO:0000256" key="5">
    <source>
        <dbReference type="ARBA" id="ARBA00022695"/>
    </source>
</evidence>
<accession>A0A3B0JRW9</accession>
<evidence type="ECO:0000256" key="2">
    <source>
        <dbReference type="ARBA" id="ARBA00010101"/>
    </source>
</evidence>
<dbReference type="Gene3D" id="3.40.50.620">
    <property type="entry name" value="HUPs"/>
    <property type="match status" value="1"/>
</dbReference>
<dbReference type="CDD" id="cd02174">
    <property type="entry name" value="CCT"/>
    <property type="match status" value="1"/>
</dbReference>
<sequence>MSVRKTFDGSKLDTRESPTPRAQQRTVNASSDPPTSVFTEIVQNCRSTTFAAMATSSILANTNTINTSQAATSPPATPLITSTLTTRKRTYETAIAMPASASVSTSLSTSPTIIVVDGKDQRTTSPSPRSPAKAKSNGQLESVVVDGATEPTASATTLRDCTRTISQCEPDDDGEAAAAEDTLPAATSTADYLSGVKRKYVPQAQAPPVIAASTSQQSFSGTSDFATICKPAPFSCDEEAMVERDRCDYNHRITYQMARSGQTNRRVRVYADGIYDLFHQGHARQLMQAKNIFPNVYLIVGVCNDELTHRMKGRTVMNGFERYEGVRHCRYVDEIVQNAPWTLSDSFIADNKIDFVAHDDIPYETQGMDDIYGPLKARGMFVATERTEGVSTSDIVARIVKDYDLYVRRNLARGYSAKELNVSFLSEKKFRLQNKMDELKSRGKRELTKVKGDIITKWEEKSREFIDTFLLLFGRERLNHLWNESKGKLIQALSPPGSPSGSVNGDELEGDDDETESSDEYLELAADFSGANCSSFIGKHKKRPALARRSYQDTYEDDDDDDDDDNDQTDDQTEAVEQEVEFERRSANRGE</sequence>
<protein>
    <recommendedName>
        <fullName evidence="10">choline-phosphate cytidylyltransferase</fullName>
        <ecNumber evidence="10">2.7.7.15</ecNumber>
    </recommendedName>
</protein>
<keyword evidence="8" id="KW-1208">Phospholipid metabolism</keyword>
<feature type="region of interest" description="Disordered" evidence="11">
    <location>
        <begin position="540"/>
        <end position="591"/>
    </location>
</feature>
<dbReference type="Pfam" id="PF01467">
    <property type="entry name" value="CTP_transf_like"/>
    <property type="match status" value="1"/>
</dbReference>
<reference evidence="14" key="1">
    <citation type="submission" date="2018-01" db="EMBL/GenBank/DDBJ databases">
        <authorList>
            <person name="Alioto T."/>
            <person name="Alioto T."/>
        </authorList>
    </citation>
    <scope>NUCLEOTIDE SEQUENCE [LARGE SCALE GENOMIC DNA]</scope>
</reference>
<feature type="compositionally biased region" description="Polar residues" evidence="11">
    <location>
        <begin position="20"/>
        <end position="35"/>
    </location>
</feature>
<feature type="region of interest" description="Disordered" evidence="11">
    <location>
        <begin position="117"/>
        <end position="156"/>
    </location>
</feature>
<feature type="region of interest" description="Disordered" evidence="11">
    <location>
        <begin position="490"/>
        <end position="518"/>
    </location>
</feature>
<feature type="compositionally biased region" description="Basic and acidic residues" evidence="11">
    <location>
        <begin position="581"/>
        <end position="591"/>
    </location>
</feature>
<gene>
    <name evidence="13" type="ORF">DGUA_6G014716</name>
</gene>
<dbReference type="OMA" id="TISQCEP"/>
<dbReference type="PANTHER" id="PTHR10739:SF13">
    <property type="entry name" value="CHOLINE-PHOSPHATE CYTIDYLYLTRANSFERASE"/>
    <property type="match status" value="1"/>
</dbReference>
<dbReference type="Proteomes" id="UP000268350">
    <property type="component" value="Unassembled WGS sequence"/>
</dbReference>
<evidence type="ECO:0000256" key="3">
    <source>
        <dbReference type="ARBA" id="ARBA00022516"/>
    </source>
</evidence>
<comment type="pathway">
    <text evidence="9">Phospholipid metabolism; phosphatidylcholine biosynthesis; phosphatidylcholine from phosphocholine: step 1/2.</text>
</comment>
<dbReference type="InterPro" id="IPR041723">
    <property type="entry name" value="CCT"/>
</dbReference>
<evidence type="ECO:0000256" key="1">
    <source>
        <dbReference type="ARBA" id="ARBA00005189"/>
    </source>
</evidence>
<dbReference type="GO" id="GO:0004105">
    <property type="term" value="F:choline-phosphate cytidylyltransferase activity"/>
    <property type="evidence" value="ECO:0007669"/>
    <property type="project" value="UniProtKB-EC"/>
</dbReference>
<comment type="pathway">
    <text evidence="1">Lipid metabolism.</text>
</comment>
<evidence type="ECO:0000256" key="6">
    <source>
        <dbReference type="ARBA" id="ARBA00023098"/>
    </source>
</evidence>
<proteinExistence type="inferred from homology"/>
<dbReference type="UniPathway" id="UPA00753">
    <property type="reaction ID" value="UER00739"/>
</dbReference>
<dbReference type="FunFam" id="3.40.50.620:FF:000016">
    <property type="entry name" value="Putative choline-phosphate cytidylyltransferase B"/>
    <property type="match status" value="1"/>
</dbReference>
<evidence type="ECO:0000256" key="8">
    <source>
        <dbReference type="ARBA" id="ARBA00023264"/>
    </source>
</evidence>